<dbReference type="PANTHER" id="PTHR30217:SF3">
    <property type="entry name" value="UBIQUINONE BIOSYNTHESIS PROTEIN UBIU"/>
    <property type="match status" value="1"/>
</dbReference>
<accession>A0A6M0K2F6</accession>
<dbReference type="RefSeq" id="WP_164454394.1">
    <property type="nucleotide sequence ID" value="NZ_JAAIJQ010000067.1"/>
</dbReference>
<comment type="caution">
    <text evidence="1">The sequence shown here is derived from an EMBL/GenBank/DDBJ whole genome shotgun (WGS) entry which is preliminary data.</text>
</comment>
<dbReference type="InterPro" id="IPR001539">
    <property type="entry name" value="Peptidase_U32"/>
</dbReference>
<dbReference type="EMBL" id="JAAIJQ010000067">
    <property type="protein sequence ID" value="NEV63932.1"/>
    <property type="molecule type" value="Genomic_DNA"/>
</dbReference>
<name>A0A6M0K2F6_9GAMM</name>
<gene>
    <name evidence="1" type="ORF">G3446_18910</name>
</gene>
<dbReference type="Proteomes" id="UP000483379">
    <property type="component" value="Unassembled WGS sequence"/>
</dbReference>
<keyword evidence="2" id="KW-1185">Reference proteome</keyword>
<protein>
    <submittedName>
        <fullName evidence="1">U32 family peptidase</fullName>
    </submittedName>
</protein>
<dbReference type="PANTHER" id="PTHR30217">
    <property type="entry name" value="PEPTIDASE U32 FAMILY"/>
    <property type="match status" value="1"/>
</dbReference>
<sequence>MTILMAPGGTLEMAVTAFARGADSVFVGPKGWSRRPASDELEEGEIRELIEQARPQGKDVRVAVNVMPQPHEFEVLLRRVERYAAWGAGGVMVCDPGCVALIRRRLPELPIHVSVTTGIFNVEDIRFYRDLGARLIVVPYRWGRSEIEEIRALEGMALEAFLFQTPHRGWICPGRCYASSYFAICHQQDAQGKDHFVGSASRGGSCYRICRGDWEHGDGAERPVGRPHLKSSPELLLWEIPALVALGVERFKIPGRERSAELVGDIVGFYRRVLDHVLAGDADVSGFADDWEQIKDRWTRERLRRDSGRVQQAARARRALAA</sequence>
<dbReference type="InterPro" id="IPR011060">
    <property type="entry name" value="RibuloseP-bd_barrel"/>
</dbReference>
<dbReference type="AlphaFoldDB" id="A0A6M0K2F6"/>
<dbReference type="SUPFAM" id="SSF51366">
    <property type="entry name" value="Ribulose-phoshate binding barrel"/>
    <property type="match status" value="1"/>
</dbReference>
<evidence type="ECO:0000313" key="1">
    <source>
        <dbReference type="EMBL" id="NEV63932.1"/>
    </source>
</evidence>
<evidence type="ECO:0000313" key="2">
    <source>
        <dbReference type="Proteomes" id="UP000483379"/>
    </source>
</evidence>
<organism evidence="1 2">
    <name type="scientific">Thiorhodococcus minor</name>
    <dbReference type="NCBI Taxonomy" id="57489"/>
    <lineage>
        <taxon>Bacteria</taxon>
        <taxon>Pseudomonadati</taxon>
        <taxon>Pseudomonadota</taxon>
        <taxon>Gammaproteobacteria</taxon>
        <taxon>Chromatiales</taxon>
        <taxon>Chromatiaceae</taxon>
        <taxon>Thiorhodococcus</taxon>
    </lineage>
</organism>
<proteinExistence type="predicted"/>
<dbReference type="Pfam" id="PF01136">
    <property type="entry name" value="Peptidase_U32"/>
    <property type="match status" value="1"/>
</dbReference>
<reference evidence="1 2" key="1">
    <citation type="submission" date="2020-02" db="EMBL/GenBank/DDBJ databases">
        <title>Genome sequences of Thiorhodococcus mannitoliphagus and Thiorhodococcus minor, purple sulfur photosynthetic bacteria in the gammaproteobacterial family, Chromatiaceae.</title>
        <authorList>
            <person name="Aviles F.A."/>
            <person name="Meyer T.E."/>
            <person name="Kyndt J.A."/>
        </authorList>
    </citation>
    <scope>NUCLEOTIDE SEQUENCE [LARGE SCALE GENOMIC DNA]</scope>
    <source>
        <strain evidence="1 2">DSM 11518</strain>
    </source>
</reference>
<dbReference type="InterPro" id="IPR051454">
    <property type="entry name" value="RNA/ubiquinone_mod_enzymes"/>
</dbReference>